<evidence type="ECO:0000313" key="1">
    <source>
        <dbReference type="EMBL" id="EDO08689.1"/>
    </source>
</evidence>
<keyword evidence="2" id="KW-1185">Reference proteome</keyword>
<dbReference type="EMBL" id="AAXT01000001">
    <property type="protein sequence ID" value="EDO08689.1"/>
    <property type="molecule type" value="Genomic_DNA"/>
</dbReference>
<dbReference type="VEuPathDB" id="PiroplasmaDB:BBOV_III011370"/>
<organism evidence="1 2">
    <name type="scientific">Babesia bovis</name>
    <dbReference type="NCBI Taxonomy" id="5865"/>
    <lineage>
        <taxon>Eukaryota</taxon>
        <taxon>Sar</taxon>
        <taxon>Alveolata</taxon>
        <taxon>Apicomplexa</taxon>
        <taxon>Aconoidasida</taxon>
        <taxon>Piroplasmida</taxon>
        <taxon>Babesiidae</taxon>
        <taxon>Babesia</taxon>
    </lineage>
</organism>
<protein>
    <submittedName>
        <fullName evidence="1">Uncharacterized protein</fullName>
    </submittedName>
</protein>
<reference evidence="2" key="2">
    <citation type="journal article" date="2020" name="Data Brief">
        <title>Transcriptome dataset of Babesia bovis life stages within vertebrate and invertebrate hosts.</title>
        <authorList>
            <person name="Ueti M.W."/>
            <person name="Johnson W.C."/>
            <person name="Kappmeyer L.S."/>
            <person name="Herndon D.R."/>
            <person name="Mousel M.R."/>
            <person name="Reif K.E."/>
            <person name="Taus N.S."/>
            <person name="Ifeonu O.O."/>
            <person name="Silva J.C."/>
            <person name="Suarez C.E."/>
            <person name="Brayton K.A."/>
        </authorList>
    </citation>
    <scope>NUCLEOTIDE SEQUENCE [LARGE SCALE GENOMIC DNA]</scope>
</reference>
<dbReference type="AlphaFoldDB" id="A7AQ55"/>
<dbReference type="GeneID" id="5480517"/>
<dbReference type="KEGG" id="bbo:BBOV_III011370"/>
<comment type="caution">
    <text evidence="1">The sequence shown here is derived from an EMBL/GenBank/DDBJ whole genome shotgun (WGS) entry which is preliminary data.</text>
</comment>
<dbReference type="InParanoid" id="A7AQ55"/>
<dbReference type="RefSeq" id="XP_001612257.1">
    <property type="nucleotide sequence ID" value="XM_001612207.1"/>
</dbReference>
<dbReference type="Proteomes" id="UP000002173">
    <property type="component" value="Unassembled WGS sequence"/>
</dbReference>
<reference evidence="1 2" key="1">
    <citation type="journal article" date="2007" name="PLoS Pathog.">
        <title>Genome sequence of Babesia bovis and comparative analysis of apicomplexan hemoprotozoa.</title>
        <authorList>
            <person name="Brayton K.A."/>
            <person name="Lau A.O.T."/>
            <person name="Herndon D.R."/>
            <person name="Hannick L."/>
            <person name="Kappmeyer L.S."/>
            <person name="Berens S.J."/>
            <person name="Bidwell S.L."/>
            <person name="Brown W.C."/>
            <person name="Crabtree J."/>
            <person name="Fadrosh D."/>
            <person name="Feldblum T."/>
            <person name="Forberger H.A."/>
            <person name="Haas B.J."/>
            <person name="Howell J.M."/>
            <person name="Khouri H."/>
            <person name="Koo H."/>
            <person name="Mann D.J."/>
            <person name="Norimine J."/>
            <person name="Paulsen I.T."/>
            <person name="Radune D."/>
            <person name="Ren Q."/>
            <person name="Smith R.K. Jr."/>
            <person name="Suarez C.E."/>
            <person name="White O."/>
            <person name="Wortman J.R."/>
            <person name="Knowles D.P. Jr."/>
            <person name="McElwain T.F."/>
            <person name="Nene V.M."/>
        </authorList>
    </citation>
    <scope>NUCLEOTIDE SEQUENCE [LARGE SCALE GENOMIC DNA]</scope>
    <source>
        <strain evidence="1">T2Bo</strain>
    </source>
</reference>
<gene>
    <name evidence="1" type="ORF">BBOV_III011370</name>
</gene>
<sequence>MAIFKFFITILMVCSIYIRLISGIELNLNKLEFSENVRQAYGYFPQNGHYRLLDVENDKHVSIMFAHQLLSSPTLIGQPVVRIYVEEFRRYKRYLLRITYVGDAVSEVVKTIHLEKHDEVVYLSSHETLMNFVNGPIRIAMDFNYDYINPVIDYYIETTRGNPSIKYLVGNELPNDEESSHSRLWYGKGEFIISPIKNFDKFSSMLGGPTTYIIGSITSITPYRDINIIYITVSGRGDMEYKLYIPPANLDVFQPRNMLTNEDHSQWPLLYGAASEIRHIVIDISRKTFPDKNVVVVENLRRGDWIYGQHLLLPGHNLGHVSVEVKHVHVGIDIYKSPENEKVTHVEIFKYVVEPLTYVVVNVLDLSVTGYPVIRHVFQFNNNITSPGYKLVVLPDLKECLDNLYNIPTAATGLDYDEYRLF</sequence>
<evidence type="ECO:0000313" key="2">
    <source>
        <dbReference type="Proteomes" id="UP000002173"/>
    </source>
</evidence>
<proteinExistence type="predicted"/>
<name>A7AQ55_BABBO</name>
<accession>A7AQ55</accession>
<reference evidence="2" key="3">
    <citation type="journal article" date="2021" name="Int. J. Parasitol.">
        <title>Comparative analysis of gene expression between Babesia bovis blood stages and kinetes allowed by improved genome annotation.</title>
        <authorList>
            <person name="Ueti M.W."/>
            <person name="Johnson W.C."/>
            <person name="Kappmeyer L.S."/>
            <person name="Herndon D.R."/>
            <person name="Mousel M.R."/>
            <person name="Reif K.E."/>
            <person name="Taus N.S."/>
            <person name="Ifeonu O.O."/>
            <person name="Silva J.C."/>
            <person name="Suarez C.E."/>
            <person name="Brayton K.A."/>
        </authorList>
    </citation>
    <scope>NUCLEOTIDE SEQUENCE [LARGE SCALE GENOMIC DNA]</scope>
</reference>